<comment type="caution">
    <text evidence="2">The sequence shown here is derived from an EMBL/GenBank/DDBJ whole genome shotgun (WGS) entry which is preliminary data.</text>
</comment>
<dbReference type="EMBL" id="WHWC01000016">
    <property type="protein sequence ID" value="KAG8367823.1"/>
    <property type="molecule type" value="Genomic_DNA"/>
</dbReference>
<proteinExistence type="predicted"/>
<evidence type="ECO:0000313" key="3">
    <source>
        <dbReference type="Proteomes" id="UP000826271"/>
    </source>
</evidence>
<dbReference type="AlphaFoldDB" id="A0AAV6WLM6"/>
<reference evidence="2" key="1">
    <citation type="submission" date="2019-10" db="EMBL/GenBank/DDBJ databases">
        <authorList>
            <person name="Zhang R."/>
            <person name="Pan Y."/>
            <person name="Wang J."/>
            <person name="Ma R."/>
            <person name="Yu S."/>
        </authorList>
    </citation>
    <scope>NUCLEOTIDE SEQUENCE</scope>
    <source>
        <strain evidence="2">LA-IB0</strain>
        <tissue evidence="2">Leaf</tissue>
    </source>
</reference>
<feature type="domain" description="F-box" evidence="1">
    <location>
        <begin position="59"/>
        <end position="105"/>
    </location>
</feature>
<dbReference type="Gene3D" id="1.20.1280.50">
    <property type="match status" value="1"/>
</dbReference>
<accession>A0AAV6WLM6</accession>
<dbReference type="InterPro" id="IPR036047">
    <property type="entry name" value="F-box-like_dom_sf"/>
</dbReference>
<evidence type="ECO:0000259" key="1">
    <source>
        <dbReference type="PROSITE" id="PS50181"/>
    </source>
</evidence>
<dbReference type="PANTHER" id="PTHR31482:SF18">
    <property type="entry name" value="ESTS AU081301(E20138)"/>
    <property type="match status" value="1"/>
</dbReference>
<dbReference type="PANTHER" id="PTHR31482">
    <property type="entry name" value="ESTS AU081301(E20138)"/>
    <property type="match status" value="1"/>
</dbReference>
<organism evidence="2 3">
    <name type="scientific">Buddleja alternifolia</name>
    <dbReference type="NCBI Taxonomy" id="168488"/>
    <lineage>
        <taxon>Eukaryota</taxon>
        <taxon>Viridiplantae</taxon>
        <taxon>Streptophyta</taxon>
        <taxon>Embryophyta</taxon>
        <taxon>Tracheophyta</taxon>
        <taxon>Spermatophyta</taxon>
        <taxon>Magnoliopsida</taxon>
        <taxon>eudicotyledons</taxon>
        <taxon>Gunneridae</taxon>
        <taxon>Pentapetalae</taxon>
        <taxon>asterids</taxon>
        <taxon>lamiids</taxon>
        <taxon>Lamiales</taxon>
        <taxon>Scrophulariaceae</taxon>
        <taxon>Buddlejeae</taxon>
        <taxon>Buddleja</taxon>
    </lineage>
</organism>
<name>A0AAV6WLM6_9LAMI</name>
<dbReference type="Proteomes" id="UP000826271">
    <property type="component" value="Unassembled WGS sequence"/>
</dbReference>
<evidence type="ECO:0000313" key="2">
    <source>
        <dbReference type="EMBL" id="KAG8367823.1"/>
    </source>
</evidence>
<dbReference type="SUPFAM" id="SSF81383">
    <property type="entry name" value="F-box domain"/>
    <property type="match status" value="1"/>
</dbReference>
<sequence>MITSITMLFIVIISFLLLIFKSFMRITLTHKLFINFFQFSRTLFFPSIKTIITSPKEGNISLLDLPDLPLENILKKLSPAELCKISRVCSSLRDICRSDHLWENHMNKKWGGIIGDSAYKEWEFRLASKEMKERLKSDLRRSLPVNSVMFFYLALESGKFWFPAQVFNREVQHGHIGFMLSCYDAKLSYDLTTDNFVARYPGHGRHMIEGDIEWNRIRAQNIDTPANVLHSSDCLDELKPDDHIEIQWRRNEEFPYDVRQVHFYKNEASWCYGVVGHLESCEGNEVNCQCHISDTVILEFKQYDIESRWRKMTIGRKEYRENGNKADGFYGGIRKIYKEDDIARWEHLCPNCILE</sequence>
<dbReference type="Pfam" id="PF00646">
    <property type="entry name" value="F-box"/>
    <property type="match status" value="1"/>
</dbReference>
<dbReference type="SMART" id="SM00256">
    <property type="entry name" value="FBOX"/>
    <property type="match status" value="1"/>
</dbReference>
<protein>
    <recommendedName>
        <fullName evidence="1">F-box domain-containing protein</fullName>
    </recommendedName>
</protein>
<gene>
    <name evidence="2" type="ORF">BUALT_Bualt16G0112700</name>
</gene>
<dbReference type="PROSITE" id="PS50181">
    <property type="entry name" value="FBOX"/>
    <property type="match status" value="1"/>
</dbReference>
<dbReference type="InterPro" id="IPR001810">
    <property type="entry name" value="F-box_dom"/>
</dbReference>
<keyword evidence="3" id="KW-1185">Reference proteome</keyword>